<dbReference type="CDD" id="cd16618">
    <property type="entry name" value="mRING-HC-C4C4_CNOT4"/>
    <property type="match status" value="1"/>
</dbReference>
<evidence type="ECO:0008006" key="7">
    <source>
        <dbReference type="Google" id="ProtNLM"/>
    </source>
</evidence>
<dbReference type="SMART" id="SM00361">
    <property type="entry name" value="RRM_1"/>
    <property type="match status" value="1"/>
</dbReference>
<keyword evidence="1" id="KW-0862">Zinc</keyword>
<feature type="domain" description="RING-type" evidence="3">
    <location>
        <begin position="70"/>
        <end position="118"/>
    </location>
</feature>
<reference evidence="5 6" key="1">
    <citation type="submission" date="2020-04" db="EMBL/GenBank/DDBJ databases">
        <title>Plant Genome Project.</title>
        <authorList>
            <person name="Zhang R.-G."/>
        </authorList>
    </citation>
    <scope>NUCLEOTIDE SEQUENCE [LARGE SCALE GENOMIC DNA]</scope>
    <source>
        <strain evidence="5">YNK0</strain>
        <tissue evidence="5">Leaf</tissue>
    </source>
</reference>
<dbReference type="SUPFAM" id="SSF57850">
    <property type="entry name" value="RING/U-box"/>
    <property type="match status" value="1"/>
</dbReference>
<dbReference type="CDD" id="cd12438">
    <property type="entry name" value="RRM_CNOT4"/>
    <property type="match status" value="1"/>
</dbReference>
<comment type="caution">
    <text evidence="5">The sequence shown here is derived from an EMBL/GenBank/DDBJ whole genome shotgun (WGS) entry which is preliminary data.</text>
</comment>
<dbReference type="SUPFAM" id="SSF54928">
    <property type="entry name" value="RNA-binding domain, RBD"/>
    <property type="match status" value="1"/>
</dbReference>
<name>A0A834ZB42_TETSI</name>
<proteinExistence type="predicted"/>
<feature type="domain" description="RRM" evidence="4">
    <location>
        <begin position="171"/>
        <end position="257"/>
    </location>
</feature>
<evidence type="ECO:0000313" key="5">
    <source>
        <dbReference type="EMBL" id="KAF8402776.1"/>
    </source>
</evidence>
<dbReference type="PROSITE" id="PS50102">
    <property type="entry name" value="RRM"/>
    <property type="match status" value="1"/>
</dbReference>
<evidence type="ECO:0000256" key="2">
    <source>
        <dbReference type="PROSITE-ProRule" id="PRU00176"/>
    </source>
</evidence>
<dbReference type="InterPro" id="IPR000504">
    <property type="entry name" value="RRM_dom"/>
</dbReference>
<dbReference type="OrthoDB" id="1923159at2759"/>
<dbReference type="InterPro" id="IPR003954">
    <property type="entry name" value="RRM_euk-type"/>
</dbReference>
<evidence type="ECO:0000259" key="3">
    <source>
        <dbReference type="PROSITE" id="PS50089"/>
    </source>
</evidence>
<protein>
    <recommendedName>
        <fullName evidence="7">CCR4-NOT transcription complex subunit 4</fullName>
    </recommendedName>
</protein>
<keyword evidence="6" id="KW-1185">Reference proteome</keyword>
<dbReference type="FunFam" id="3.30.70.330:FF:000161">
    <property type="entry name" value="RNA binding (RRM/RBD/RNP motifs) family protein"/>
    <property type="match status" value="1"/>
</dbReference>
<evidence type="ECO:0000259" key="4">
    <source>
        <dbReference type="PROSITE" id="PS50102"/>
    </source>
</evidence>
<organism evidence="5 6">
    <name type="scientific">Tetracentron sinense</name>
    <name type="common">Spur-leaf</name>
    <dbReference type="NCBI Taxonomy" id="13715"/>
    <lineage>
        <taxon>Eukaryota</taxon>
        <taxon>Viridiplantae</taxon>
        <taxon>Streptophyta</taxon>
        <taxon>Embryophyta</taxon>
        <taxon>Tracheophyta</taxon>
        <taxon>Spermatophyta</taxon>
        <taxon>Magnoliopsida</taxon>
        <taxon>Trochodendrales</taxon>
        <taxon>Trochodendraceae</taxon>
        <taxon>Tetracentron</taxon>
    </lineage>
</organism>
<evidence type="ECO:0000313" key="6">
    <source>
        <dbReference type="Proteomes" id="UP000655225"/>
    </source>
</evidence>
<dbReference type="SMART" id="SM00360">
    <property type="entry name" value="RRM"/>
    <property type="match status" value="1"/>
</dbReference>
<dbReference type="GO" id="GO:0016567">
    <property type="term" value="P:protein ubiquitination"/>
    <property type="evidence" value="ECO:0007669"/>
    <property type="project" value="TreeGrafter"/>
</dbReference>
<dbReference type="PANTHER" id="PTHR12603:SF36">
    <property type="entry name" value="RNA BINDING (RRM_RBD_RNP MOTIFS) FAMILY PROTEIN"/>
    <property type="match status" value="1"/>
</dbReference>
<accession>A0A834ZB42</accession>
<sequence length="1103" mass="121341">MIGTHKTAASRKRVCGFPALHRIAGLSRASPPPQKFIRFSIRHFCLAKFFKAKKTGSVKKTMGDQGEKICPLCTEDMDLTDQQLKPCKCGYEICVWCWHHIMDMAEKDDTEGRCPACRTPYDKEKIVGMAAKCERLVAEINSERKLKSHKAKPKPCEGRNHLNSVRVIQRNLVYIMGIPPNLADEDRLQHKEYFGQYGKVLKVSVSRTAGGAIQQSSNNTCSVYITYSKEEEAVRCIESVHGFVLDGRSLRACFGTTKYCHAWLRNVHCSNPDCLYLHDVGTQEDSFTKDEIISAYTRSRVQQIAGATNNLQRRSGNVLPPPADEYCNYNTASTGKPVVESAPNVRDSPPDGSTGRSLALPAAASWGMRVSNCWSSASSLACSNVHAKQKLDTFDGPLVLPSAVASTARTLTLHGDVAKNFIDAEESHAMHSNGSLGPLESTKQYIGSDFPTTAPETPAEVVLDATPTVTSSNHVPCLPASKDKDICVLKPSNITNSIDLTRHSCSAGPGKDENVDAEGKIQSLCSGLSSISIDSHLPDDHSDVIRIRPNSLVSNNFPIRSPGNQGLQQYYVEQFRDPLSSPALRKSATASNGVVIQRDKSGRLDSPTQVLQNTCSVVEEDSLAFDDERLKESEVANHQSYLPHSSHKFHSRCHSWQHSETCSTSNLNADPRIVHKKVDEAFVPFNSDDAVLSNGYNENKVGSSDELDRVWEQPSLFSNAKEGKYLGKFDDDLTNVVKNAAVDTGESSIISNILSMDFDSWDDSLTSPLNLAKLLSEPDKQHDSLKISSSWKAQNSNQSRFSFARQEDFANQATDLESSFSNIGHAPKRYSVLQEFVENKDPYLGMRRNGFSSSSFEESDSFPSGHSFISSNKLSVPRAQISAPPGFSVPSRAPPPGFSSHEKVDQAFNTTHGSHLLETSSSLRNQYQAPLTGNIGSIGDVEFIDPAILAVGKGRLPNGMNNSALDLRSTFSPQLTVSENEARLQLLMQQSISANQNLIFSDHIGDRFSPLSDAYGIPSRLVEQSQANNLSPFAQLSLQQSRNAHMLNGHWDGWNEVQSGNDLAMAELLRSERLGFNKFFSGYEDLQFRTPSSGDIYNRAFGM</sequence>
<dbReference type="EMBL" id="JABCRI010000007">
    <property type="protein sequence ID" value="KAF8402776.1"/>
    <property type="molecule type" value="Genomic_DNA"/>
</dbReference>
<keyword evidence="1" id="KW-0863">Zinc-finger</keyword>
<dbReference type="GO" id="GO:0030014">
    <property type="term" value="C:CCR4-NOT complex"/>
    <property type="evidence" value="ECO:0007669"/>
    <property type="project" value="InterPro"/>
</dbReference>
<dbReference type="OMA" id="SERDLYM"/>
<dbReference type="PROSITE" id="PS50089">
    <property type="entry name" value="ZF_RING_2"/>
    <property type="match status" value="1"/>
</dbReference>
<dbReference type="Pfam" id="PF14570">
    <property type="entry name" value="zf-RING_4"/>
    <property type="match status" value="1"/>
</dbReference>
<dbReference type="InterPro" id="IPR039515">
    <property type="entry name" value="NOT4_mRING-HC-C4C4"/>
</dbReference>
<dbReference type="InterPro" id="IPR034261">
    <property type="entry name" value="CNOT4_RRM"/>
</dbReference>
<dbReference type="InterPro" id="IPR013083">
    <property type="entry name" value="Znf_RING/FYVE/PHD"/>
</dbReference>
<dbReference type="InterPro" id="IPR039780">
    <property type="entry name" value="Mot2"/>
</dbReference>
<evidence type="ECO:0000256" key="1">
    <source>
        <dbReference type="PROSITE-ProRule" id="PRU00175"/>
    </source>
</evidence>
<dbReference type="InterPro" id="IPR001841">
    <property type="entry name" value="Znf_RING"/>
</dbReference>
<dbReference type="GO" id="GO:0008270">
    <property type="term" value="F:zinc ion binding"/>
    <property type="evidence" value="ECO:0007669"/>
    <property type="project" value="UniProtKB-KW"/>
</dbReference>
<dbReference type="PANTHER" id="PTHR12603">
    <property type="entry name" value="CCR4-NOT TRANSCRIPTION COMPLEX RELATED"/>
    <property type="match status" value="1"/>
</dbReference>
<gene>
    <name evidence="5" type="ORF">HHK36_010866</name>
</gene>
<dbReference type="GO" id="GO:0004842">
    <property type="term" value="F:ubiquitin-protein transferase activity"/>
    <property type="evidence" value="ECO:0007669"/>
    <property type="project" value="InterPro"/>
</dbReference>
<dbReference type="GO" id="GO:0003723">
    <property type="term" value="F:RNA binding"/>
    <property type="evidence" value="ECO:0007669"/>
    <property type="project" value="UniProtKB-UniRule"/>
</dbReference>
<keyword evidence="2" id="KW-0694">RNA-binding</keyword>
<dbReference type="Pfam" id="PF00076">
    <property type="entry name" value="RRM_1"/>
    <property type="match status" value="1"/>
</dbReference>
<keyword evidence="1" id="KW-0479">Metal-binding</keyword>
<dbReference type="InterPro" id="IPR012677">
    <property type="entry name" value="Nucleotide-bd_a/b_plait_sf"/>
</dbReference>
<dbReference type="Gene3D" id="3.30.70.330">
    <property type="match status" value="1"/>
</dbReference>
<dbReference type="Gene3D" id="3.30.40.10">
    <property type="entry name" value="Zinc/RING finger domain, C3HC4 (zinc finger)"/>
    <property type="match status" value="1"/>
</dbReference>
<dbReference type="AlphaFoldDB" id="A0A834ZB42"/>
<dbReference type="Proteomes" id="UP000655225">
    <property type="component" value="Unassembled WGS sequence"/>
</dbReference>
<dbReference type="InterPro" id="IPR035979">
    <property type="entry name" value="RBD_domain_sf"/>
</dbReference>